<keyword evidence="3" id="KW-1185">Reference proteome</keyword>
<evidence type="ECO:0000313" key="3">
    <source>
        <dbReference type="Proteomes" id="UP000239181"/>
    </source>
</evidence>
<dbReference type="EMBL" id="PDET01000002">
    <property type="protein sequence ID" value="PRD16595.1"/>
    <property type="molecule type" value="Genomic_DNA"/>
</dbReference>
<evidence type="ECO:0000313" key="2">
    <source>
        <dbReference type="EMBL" id="PRD16595.1"/>
    </source>
</evidence>
<keyword evidence="1" id="KW-0732">Signal</keyword>
<feature type="chain" id="PRO_5015522780" evidence="1">
    <location>
        <begin position="30"/>
        <end position="174"/>
    </location>
</feature>
<name>A0A2S9IFM7_9GAMM</name>
<reference evidence="2 3" key="1">
    <citation type="submission" date="2017-10" db="EMBL/GenBank/DDBJ databases">
        <title>Draft genome of two endophytic bacteria isolated from 'guarana' Paullinia cupana (Mart.) Ducke.</title>
        <authorList>
            <person name="Siqueira K.A."/>
            <person name="Liotti R.G."/>
            <person name="Mendes T.A."/>
            <person name="Soares M.A."/>
        </authorList>
    </citation>
    <scope>NUCLEOTIDE SEQUENCE [LARGE SCALE GENOMIC DNA]</scope>
    <source>
        <strain evidence="2 3">342</strain>
    </source>
</reference>
<accession>A0A2S9IFM7</accession>
<protein>
    <submittedName>
        <fullName evidence="2">Uncharacterized protein</fullName>
    </submittedName>
</protein>
<sequence length="174" mass="19562">MPTKFMGNKYMKNILLLCIFLGAALKASASDIKEIFNRQQNLTIDGVTITLPKELVSLYSDRKLHSVGNRKYLLLINGFPSRPGNPTAHCGAGQEMYADIYKVDAIKATRVQRIMVVSCWRSIEQFSRGEEGDFSSITWTDKGVTFDWIVPPNFTNLKAQLNLDSDAPELIFIP</sequence>
<evidence type="ECO:0000256" key="1">
    <source>
        <dbReference type="SAM" id="SignalP"/>
    </source>
</evidence>
<gene>
    <name evidence="2" type="ORF">CQW29_02710</name>
</gene>
<dbReference type="Proteomes" id="UP000239181">
    <property type="component" value="Unassembled WGS sequence"/>
</dbReference>
<comment type="caution">
    <text evidence="2">The sequence shown here is derived from an EMBL/GenBank/DDBJ whole genome shotgun (WGS) entry which is preliminary data.</text>
</comment>
<dbReference type="AlphaFoldDB" id="A0A2S9IFM7"/>
<organism evidence="2 3">
    <name type="scientific">Pantoea coffeiphila</name>
    <dbReference type="NCBI Taxonomy" id="1465635"/>
    <lineage>
        <taxon>Bacteria</taxon>
        <taxon>Pseudomonadati</taxon>
        <taxon>Pseudomonadota</taxon>
        <taxon>Gammaproteobacteria</taxon>
        <taxon>Enterobacterales</taxon>
        <taxon>Erwiniaceae</taxon>
        <taxon>Pantoea</taxon>
    </lineage>
</organism>
<dbReference type="OrthoDB" id="6555597at2"/>
<dbReference type="RefSeq" id="WP_105591175.1">
    <property type="nucleotide sequence ID" value="NZ_PDET01000002.1"/>
</dbReference>
<feature type="signal peptide" evidence="1">
    <location>
        <begin position="1"/>
        <end position="29"/>
    </location>
</feature>
<proteinExistence type="predicted"/>